<dbReference type="SMART" id="SM01120">
    <property type="entry name" value="Dak2"/>
    <property type="match status" value="1"/>
</dbReference>
<evidence type="ECO:0000313" key="2">
    <source>
        <dbReference type="EMBL" id="NBI29601.1"/>
    </source>
</evidence>
<dbReference type="Pfam" id="PF13684">
    <property type="entry name" value="FakA-like_C"/>
    <property type="match status" value="1"/>
</dbReference>
<evidence type="ECO:0000259" key="1">
    <source>
        <dbReference type="PROSITE" id="PS51480"/>
    </source>
</evidence>
<keyword evidence="3" id="KW-1185">Reference proteome</keyword>
<dbReference type="Pfam" id="PF02734">
    <property type="entry name" value="Dak2"/>
    <property type="match status" value="1"/>
</dbReference>
<sequence length="564" mass="62168">MSKVFINGTDFMNMVLSGANVLHSNVEKINSLNVFPVPDGDTGTNMNMTLTSGIEYIQSKSSDHIGEMAEAFSKGLLMGARGNSGVILSQLFRGFTKSVHELNEINAVQFAAALQQGVDTAYQAVVKPIEGTILTVAKESAKHALFVSHQTDHIIELLEEVINEAKKSLARTPDLLPVLKQAGVVDSGGQGLVFIYQGFIEALKGSFNVDSNVMHHTDYQKITINKPKPAQSNIATEDITHFYDMEFFIHLSKEVHFDESVLRKKLAEIGDSIVLIPDDDFVKVHVHSNSPGDVLNLTIQYGELTRLHIQNMRDQHREIVEETNSIQEDETFNEKDETSITSVEPKTFGMVTVSSGDGISDVFSSIGVDYVLFGGQTMNPSTEDLVKAVESIHAKYIFILPNNSNIILAAQQVKNLIEDKEVIVIPSKTIPQGLSAALALQDMNDVDENEHLMNQAIQDVQSGCVTIAVRDSQMNGISINEGDYIGIQENQIVTASNEIIETSKELLQLMITEENEMLTVFIGEGMAAQHTDILVQFVEESYPDIEIEVIEGGQPIYDYIFSVE</sequence>
<dbReference type="SUPFAM" id="SSF101473">
    <property type="entry name" value="DhaL-like"/>
    <property type="match status" value="1"/>
</dbReference>
<accession>A0A6N9Q4A5</accession>
<dbReference type="SMART" id="SM01121">
    <property type="entry name" value="Dak1_2"/>
    <property type="match status" value="1"/>
</dbReference>
<dbReference type="PANTHER" id="PTHR33434">
    <property type="entry name" value="DEGV DOMAIN-CONTAINING PROTEIN DR_1986-RELATED"/>
    <property type="match status" value="1"/>
</dbReference>
<name>A0A6N9Q4A5_9BACL</name>
<dbReference type="GO" id="GO:0004371">
    <property type="term" value="F:glycerone kinase activity"/>
    <property type="evidence" value="ECO:0007669"/>
    <property type="project" value="InterPro"/>
</dbReference>
<dbReference type="InterPro" id="IPR036117">
    <property type="entry name" value="DhaL_dom_sf"/>
</dbReference>
<dbReference type="InterPro" id="IPR019986">
    <property type="entry name" value="YloV-like"/>
</dbReference>
<evidence type="ECO:0000313" key="3">
    <source>
        <dbReference type="Proteomes" id="UP000448943"/>
    </source>
</evidence>
<dbReference type="AlphaFoldDB" id="A0A6N9Q4A5"/>
<dbReference type="Gene3D" id="1.25.40.340">
    <property type="match status" value="1"/>
</dbReference>
<dbReference type="InterPro" id="IPR004007">
    <property type="entry name" value="DhaL_dom"/>
</dbReference>
<dbReference type="NCBIfam" id="TIGR03599">
    <property type="entry name" value="YloV"/>
    <property type="match status" value="1"/>
</dbReference>
<dbReference type="PANTHER" id="PTHR33434:SF4">
    <property type="entry name" value="PHOSPHATASE PROTEIN"/>
    <property type="match status" value="1"/>
</dbReference>
<dbReference type="InterPro" id="IPR050270">
    <property type="entry name" value="DegV_domain_contain"/>
</dbReference>
<dbReference type="InterPro" id="IPR033470">
    <property type="entry name" value="FakA-like_C"/>
</dbReference>
<feature type="domain" description="DhaL" evidence="1">
    <location>
        <begin position="9"/>
        <end position="201"/>
    </location>
</feature>
<dbReference type="EMBL" id="SIJB01000026">
    <property type="protein sequence ID" value="NBI29601.1"/>
    <property type="molecule type" value="Genomic_DNA"/>
</dbReference>
<organism evidence="2 3">
    <name type="scientific">Chengkuizengella marina</name>
    <dbReference type="NCBI Taxonomy" id="2507566"/>
    <lineage>
        <taxon>Bacteria</taxon>
        <taxon>Bacillati</taxon>
        <taxon>Bacillota</taxon>
        <taxon>Bacilli</taxon>
        <taxon>Bacillales</taxon>
        <taxon>Paenibacillaceae</taxon>
        <taxon>Chengkuizengella</taxon>
    </lineage>
</organism>
<gene>
    <name evidence="2" type="ORF">ERL59_11590</name>
</gene>
<dbReference type="InterPro" id="IPR048394">
    <property type="entry name" value="FakA-like_M"/>
</dbReference>
<dbReference type="Proteomes" id="UP000448943">
    <property type="component" value="Unassembled WGS sequence"/>
</dbReference>
<dbReference type="PROSITE" id="PS51480">
    <property type="entry name" value="DHAL"/>
    <property type="match status" value="1"/>
</dbReference>
<dbReference type="GO" id="GO:0006071">
    <property type="term" value="P:glycerol metabolic process"/>
    <property type="evidence" value="ECO:0007669"/>
    <property type="project" value="InterPro"/>
</dbReference>
<protein>
    <submittedName>
        <fullName evidence="2">DAK2 domain-containing protein</fullName>
    </submittedName>
</protein>
<comment type="caution">
    <text evidence="2">The sequence shown here is derived from an EMBL/GenBank/DDBJ whole genome shotgun (WGS) entry which is preliminary data.</text>
</comment>
<reference evidence="2 3" key="1">
    <citation type="submission" date="2019-01" db="EMBL/GenBank/DDBJ databases">
        <title>Chengkuizengella sp. nov., isolated from deep-sea sediment of East Pacific Ocean.</title>
        <authorList>
            <person name="Yang J."/>
            <person name="Lai Q."/>
            <person name="Shao Z."/>
        </authorList>
    </citation>
    <scope>NUCLEOTIDE SEQUENCE [LARGE SCALE GENOMIC DNA]</scope>
    <source>
        <strain evidence="2 3">YPA3-1-1</strain>
    </source>
</reference>
<proteinExistence type="predicted"/>
<dbReference type="Pfam" id="PF21645">
    <property type="entry name" value="FakA-like_M"/>
    <property type="match status" value="1"/>
</dbReference>
<dbReference type="OrthoDB" id="9760324at2"/>
<dbReference type="RefSeq" id="WP_160646410.1">
    <property type="nucleotide sequence ID" value="NZ_SIJB01000026.1"/>
</dbReference>